<sequence>MSALLTAGLMAALAASPVAAFWRLPCKSPIVVERADPIVNPGAVSGHLHTIVGGNGFDFTMDYNSTQESTCSSCTVIGDNSNYWTPTLFFQHPDGTFESVDQVGGMTVYYLQRSGAGETLKAFPPGFRMLAGNPFKRTPGNDFASQAISYNCLDYNGPAKPETPNFPNYNCPNGLRAQVFFPSCWNGKDLDSPDHMSHVSYPANSYNSGKCPPEFPVHLISLFFEVIWDTGKFADKWYGDSQPFVWSMGDPTGYGGHGDFVMGWDEDLLQSAVDQCTNDSGRVEDCPVFDLIPDSQATGCRIQPQIDEPVSGILDALPGCNPVQPGPVATPQSGCGAPTTYSPSTATFFTDITSQGWSYVGCGTDNYYNRILTGASQANDQMTNEACAAFCESKGFSFAGTEYSRECYCGNSIPDSGKPIPGVVGDCTMKCSGDNDDFCGGAGTISLYQKCSGDSCTNAQLGPGSSAPVQVADPPPAASSTPSSSPASSSAAYTPPSSPTTLATVTTTKAASTPASLPSTPVSPDEPVTSVSAAPSSSPSPPASSPSVPSSPVSTPSTSNPSWSYTGCFTDTVFPRVLPQWSNFNGPKVTNDACVAFCDSRGYPVAGTEYAGQCFCGAEITSAQLSEDQCNMACTGDASQTCGGPGALSVWTKGGGESKKAKRHLHGMGRHSRKFSQV</sequence>
<proteinExistence type="predicted"/>
<feature type="region of interest" description="Disordered" evidence="1">
    <location>
        <begin position="654"/>
        <end position="678"/>
    </location>
</feature>
<feature type="signal peptide" evidence="2">
    <location>
        <begin position="1"/>
        <end position="20"/>
    </location>
</feature>
<dbReference type="STRING" id="5601.A0A0D2DIK1"/>
<dbReference type="PANTHER" id="PTHR43662:SF3">
    <property type="entry name" value="DOMAIN PROTEIN, PUTATIVE (AFU_ORTHOLOGUE AFUA_6G11970)-RELATED"/>
    <property type="match status" value="1"/>
</dbReference>
<protein>
    <recommendedName>
        <fullName evidence="3">WSC domain-containing protein</fullName>
    </recommendedName>
</protein>
<evidence type="ECO:0000256" key="1">
    <source>
        <dbReference type="SAM" id="MobiDB-lite"/>
    </source>
</evidence>
<organism evidence="4 5">
    <name type="scientific">Phialophora macrospora</name>
    <dbReference type="NCBI Taxonomy" id="1851006"/>
    <lineage>
        <taxon>Eukaryota</taxon>
        <taxon>Fungi</taxon>
        <taxon>Dikarya</taxon>
        <taxon>Ascomycota</taxon>
        <taxon>Pezizomycotina</taxon>
        <taxon>Eurotiomycetes</taxon>
        <taxon>Chaetothyriomycetidae</taxon>
        <taxon>Chaetothyriales</taxon>
        <taxon>Herpotrichiellaceae</taxon>
        <taxon>Phialophora</taxon>
    </lineage>
</organism>
<dbReference type="InterPro" id="IPR002889">
    <property type="entry name" value="WSC_carb-bd"/>
</dbReference>
<name>A0A0D2DIK1_9EURO</name>
<feature type="compositionally biased region" description="Low complexity" evidence="1">
    <location>
        <begin position="465"/>
        <end position="537"/>
    </location>
</feature>
<keyword evidence="2" id="KW-0732">Signal</keyword>
<feature type="domain" description="WSC" evidence="3">
    <location>
        <begin position="562"/>
        <end position="654"/>
    </location>
</feature>
<evidence type="ECO:0000313" key="4">
    <source>
        <dbReference type="EMBL" id="KIW62182.1"/>
    </source>
</evidence>
<dbReference type="AlphaFoldDB" id="A0A0D2DIK1"/>
<feature type="compositionally biased region" description="Low complexity" evidence="1">
    <location>
        <begin position="545"/>
        <end position="561"/>
    </location>
</feature>
<dbReference type="PROSITE" id="PS51212">
    <property type="entry name" value="WSC"/>
    <property type="match status" value="2"/>
</dbReference>
<dbReference type="HOGENOM" id="CLU_014722_3_1_1"/>
<keyword evidence="5" id="KW-1185">Reference proteome</keyword>
<dbReference type="Pfam" id="PF09362">
    <property type="entry name" value="DUF1996"/>
    <property type="match status" value="1"/>
</dbReference>
<gene>
    <name evidence="4" type="ORF">PV04_10380</name>
</gene>
<dbReference type="InterPro" id="IPR018535">
    <property type="entry name" value="DUF1996"/>
</dbReference>
<feature type="region of interest" description="Disordered" evidence="1">
    <location>
        <begin position="464"/>
        <end position="561"/>
    </location>
</feature>
<accession>A0A0D2DIK1</accession>
<dbReference type="EMBL" id="KN846963">
    <property type="protein sequence ID" value="KIW62182.1"/>
    <property type="molecule type" value="Genomic_DNA"/>
</dbReference>
<dbReference type="PANTHER" id="PTHR43662">
    <property type="match status" value="1"/>
</dbReference>
<feature type="compositionally biased region" description="Basic residues" evidence="1">
    <location>
        <begin position="660"/>
        <end position="678"/>
    </location>
</feature>
<evidence type="ECO:0000256" key="2">
    <source>
        <dbReference type="SAM" id="SignalP"/>
    </source>
</evidence>
<dbReference type="Proteomes" id="UP000054266">
    <property type="component" value="Unassembled WGS sequence"/>
</dbReference>
<dbReference type="SMART" id="SM00321">
    <property type="entry name" value="WSC"/>
    <property type="match status" value="2"/>
</dbReference>
<evidence type="ECO:0000313" key="5">
    <source>
        <dbReference type="Proteomes" id="UP000054266"/>
    </source>
</evidence>
<reference evidence="4 5" key="1">
    <citation type="submission" date="2015-01" db="EMBL/GenBank/DDBJ databases">
        <title>The Genome Sequence of Capronia semiimmersa CBS27337.</title>
        <authorList>
            <consortium name="The Broad Institute Genomics Platform"/>
            <person name="Cuomo C."/>
            <person name="de Hoog S."/>
            <person name="Gorbushina A."/>
            <person name="Stielow B."/>
            <person name="Teixiera M."/>
            <person name="Abouelleil A."/>
            <person name="Chapman S.B."/>
            <person name="Priest M."/>
            <person name="Young S.K."/>
            <person name="Wortman J."/>
            <person name="Nusbaum C."/>
            <person name="Birren B."/>
        </authorList>
    </citation>
    <scope>NUCLEOTIDE SEQUENCE [LARGE SCALE GENOMIC DNA]</scope>
    <source>
        <strain evidence="4 5">CBS 27337</strain>
    </source>
</reference>
<evidence type="ECO:0000259" key="3">
    <source>
        <dbReference type="PROSITE" id="PS51212"/>
    </source>
</evidence>
<feature type="domain" description="WSC" evidence="3">
    <location>
        <begin position="356"/>
        <end position="451"/>
    </location>
</feature>
<dbReference type="Pfam" id="PF01822">
    <property type="entry name" value="WSC"/>
    <property type="match status" value="2"/>
</dbReference>
<feature type="chain" id="PRO_5002255906" description="WSC domain-containing protein" evidence="2">
    <location>
        <begin position="21"/>
        <end position="678"/>
    </location>
</feature>